<sequence length="67" mass="7837">MAKKLTPEDFRKLEEQKERQDRANNFKKAVEYQEKKFNCVIIPVHTFVGGNMQSGWLGEALPVKEKK</sequence>
<organism evidence="1">
    <name type="scientific">marine sediment metagenome</name>
    <dbReference type="NCBI Taxonomy" id="412755"/>
    <lineage>
        <taxon>unclassified sequences</taxon>
        <taxon>metagenomes</taxon>
        <taxon>ecological metagenomes</taxon>
    </lineage>
</organism>
<name>A0A0F9PKL5_9ZZZZ</name>
<comment type="caution">
    <text evidence="1">The sequence shown here is derived from an EMBL/GenBank/DDBJ whole genome shotgun (WGS) entry which is preliminary data.</text>
</comment>
<dbReference type="EMBL" id="LAZR01005240">
    <property type="protein sequence ID" value="KKN01611.1"/>
    <property type="molecule type" value="Genomic_DNA"/>
</dbReference>
<reference evidence="1" key="1">
    <citation type="journal article" date="2015" name="Nature">
        <title>Complex archaea that bridge the gap between prokaryotes and eukaryotes.</title>
        <authorList>
            <person name="Spang A."/>
            <person name="Saw J.H."/>
            <person name="Jorgensen S.L."/>
            <person name="Zaremba-Niedzwiedzka K."/>
            <person name="Martijn J."/>
            <person name="Lind A.E."/>
            <person name="van Eijk R."/>
            <person name="Schleper C."/>
            <person name="Guy L."/>
            <person name="Ettema T.J."/>
        </authorList>
    </citation>
    <scope>NUCLEOTIDE SEQUENCE</scope>
</reference>
<evidence type="ECO:0000313" key="1">
    <source>
        <dbReference type="EMBL" id="KKN01611.1"/>
    </source>
</evidence>
<protein>
    <submittedName>
        <fullName evidence="1">Uncharacterized protein</fullName>
    </submittedName>
</protein>
<gene>
    <name evidence="1" type="ORF">LCGC14_1125830</name>
</gene>
<dbReference type="AlphaFoldDB" id="A0A0F9PKL5"/>
<proteinExistence type="predicted"/>
<accession>A0A0F9PKL5</accession>